<dbReference type="GO" id="GO:0005813">
    <property type="term" value="C:centrosome"/>
    <property type="evidence" value="ECO:0007669"/>
    <property type="project" value="TreeGrafter"/>
</dbReference>
<proteinExistence type="predicted"/>
<reference evidence="2 3" key="1">
    <citation type="submission" date="2014-06" db="EMBL/GenBank/DDBJ databases">
        <title>Genome evolution of avian class.</title>
        <authorList>
            <person name="Zhang G."/>
            <person name="Li C."/>
        </authorList>
    </citation>
    <scope>NUCLEOTIDE SEQUENCE [LARGE SCALE GENOMIC DNA]</scope>
    <source>
        <strain evidence="2">BGI_N309</strain>
    </source>
</reference>
<feature type="compositionally biased region" description="Polar residues" evidence="1">
    <location>
        <begin position="209"/>
        <end position="225"/>
    </location>
</feature>
<evidence type="ECO:0000313" key="3">
    <source>
        <dbReference type="Proteomes" id="UP000053641"/>
    </source>
</evidence>
<feature type="compositionally biased region" description="Basic and acidic residues" evidence="1">
    <location>
        <begin position="249"/>
        <end position="261"/>
    </location>
</feature>
<dbReference type="GO" id="GO:0046599">
    <property type="term" value="P:regulation of centriole replication"/>
    <property type="evidence" value="ECO:0007669"/>
    <property type="project" value="TreeGrafter"/>
</dbReference>
<dbReference type="AlphaFoldDB" id="A0A099ZSC7"/>
<dbReference type="Proteomes" id="UP000053641">
    <property type="component" value="Unassembled WGS sequence"/>
</dbReference>
<feature type="region of interest" description="Disordered" evidence="1">
    <location>
        <begin position="209"/>
        <end position="261"/>
    </location>
</feature>
<sequence>AKQILRSVEEEERKARAWVKLKLASRSLESVADLNEEDRRRIEEIKAELLLSAKKAGAGKVQTSQSSLSLEAASEYNHNWEQDRERSRALSNKNVHVGSHAGVFRTEDVLESSSQQVTPMHRAHAADCCLLKNAQFSSTVRTPQYQAAATSDSGASTELHAPRQKEWDSQVMRFPAASDTQMEGVGLPTQKLSMEKSSEEMTKQITSITFSSRKRSQSPLNSTVLGRSLTGDGFDGIMPLGVGSAGTEEQDHGKQPWERSK</sequence>
<protein>
    <submittedName>
        <fullName evidence="2">Alstrom syndrome protein 1</fullName>
    </submittedName>
</protein>
<evidence type="ECO:0000313" key="2">
    <source>
        <dbReference type="EMBL" id="KGL83675.1"/>
    </source>
</evidence>
<dbReference type="PANTHER" id="PTHR21553:SF22">
    <property type="entry name" value="CENTROSOME-ASSOCIATED PROTEIN ALMS1"/>
    <property type="match status" value="1"/>
</dbReference>
<dbReference type="GO" id="GO:0005814">
    <property type="term" value="C:centriole"/>
    <property type="evidence" value="ECO:0007669"/>
    <property type="project" value="TreeGrafter"/>
</dbReference>
<dbReference type="GO" id="GO:0005829">
    <property type="term" value="C:cytosol"/>
    <property type="evidence" value="ECO:0007669"/>
    <property type="project" value="TreeGrafter"/>
</dbReference>
<name>A0A099ZSC7_TINGU</name>
<feature type="non-terminal residue" evidence="2">
    <location>
        <position position="261"/>
    </location>
</feature>
<dbReference type="EMBL" id="KL896662">
    <property type="protein sequence ID" value="KGL83675.1"/>
    <property type="molecule type" value="Genomic_DNA"/>
</dbReference>
<dbReference type="PANTHER" id="PTHR21553">
    <property type="entry name" value="ALMS1-RELATED"/>
    <property type="match status" value="1"/>
</dbReference>
<evidence type="ECO:0000256" key="1">
    <source>
        <dbReference type="SAM" id="MobiDB-lite"/>
    </source>
</evidence>
<gene>
    <name evidence="2" type="ORF">N309_02701</name>
</gene>
<organism evidence="2 3">
    <name type="scientific">Tinamus guttatus</name>
    <name type="common">White-throated tinamou</name>
    <dbReference type="NCBI Taxonomy" id="94827"/>
    <lineage>
        <taxon>Eukaryota</taxon>
        <taxon>Metazoa</taxon>
        <taxon>Chordata</taxon>
        <taxon>Craniata</taxon>
        <taxon>Vertebrata</taxon>
        <taxon>Euteleostomi</taxon>
        <taxon>Archelosauria</taxon>
        <taxon>Archosauria</taxon>
        <taxon>Dinosauria</taxon>
        <taxon>Saurischia</taxon>
        <taxon>Theropoda</taxon>
        <taxon>Coelurosauria</taxon>
        <taxon>Aves</taxon>
        <taxon>Palaeognathae</taxon>
        <taxon>Tinamiformes</taxon>
        <taxon>Tinamidae</taxon>
        <taxon>Tinamus</taxon>
    </lineage>
</organism>
<feature type="non-terminal residue" evidence="2">
    <location>
        <position position="1"/>
    </location>
</feature>
<keyword evidence="3" id="KW-1185">Reference proteome</keyword>
<dbReference type="STRING" id="94827.A0A099ZSC7"/>
<accession>A0A099ZSC7</accession>
<dbReference type="GO" id="GO:0008017">
    <property type="term" value="F:microtubule binding"/>
    <property type="evidence" value="ECO:0007669"/>
    <property type="project" value="TreeGrafter"/>
</dbReference>